<evidence type="ECO:0000313" key="2">
    <source>
        <dbReference type="Proteomes" id="UP001501251"/>
    </source>
</evidence>
<keyword evidence="2" id="KW-1185">Reference proteome</keyword>
<reference evidence="2" key="1">
    <citation type="journal article" date="2019" name="Int. J. Syst. Evol. Microbiol.">
        <title>The Global Catalogue of Microorganisms (GCM) 10K type strain sequencing project: providing services to taxonomists for standard genome sequencing and annotation.</title>
        <authorList>
            <consortium name="The Broad Institute Genomics Platform"/>
            <consortium name="The Broad Institute Genome Sequencing Center for Infectious Disease"/>
            <person name="Wu L."/>
            <person name="Ma J."/>
        </authorList>
    </citation>
    <scope>NUCLEOTIDE SEQUENCE [LARGE SCALE GENOMIC DNA]</scope>
    <source>
        <strain evidence="2">JCM 17388</strain>
    </source>
</reference>
<organism evidence="1 2">
    <name type="scientific">Streptosporangium oxazolinicum</name>
    <dbReference type="NCBI Taxonomy" id="909287"/>
    <lineage>
        <taxon>Bacteria</taxon>
        <taxon>Bacillati</taxon>
        <taxon>Actinomycetota</taxon>
        <taxon>Actinomycetes</taxon>
        <taxon>Streptosporangiales</taxon>
        <taxon>Streptosporangiaceae</taxon>
        <taxon>Streptosporangium</taxon>
    </lineage>
</organism>
<accession>A0ABP8ATT8</accession>
<dbReference type="Proteomes" id="UP001501251">
    <property type="component" value="Unassembled WGS sequence"/>
</dbReference>
<comment type="caution">
    <text evidence="1">The sequence shown here is derived from an EMBL/GenBank/DDBJ whole genome shotgun (WGS) entry which is preliminary data.</text>
</comment>
<evidence type="ECO:0000313" key="1">
    <source>
        <dbReference type="EMBL" id="GAA4189993.1"/>
    </source>
</evidence>
<gene>
    <name evidence="1" type="ORF">GCM10022252_27560</name>
</gene>
<dbReference type="EMBL" id="BAABAQ010000004">
    <property type="protein sequence ID" value="GAA4189993.1"/>
    <property type="molecule type" value="Genomic_DNA"/>
</dbReference>
<protein>
    <submittedName>
        <fullName evidence="1">Uncharacterized protein</fullName>
    </submittedName>
</protein>
<proteinExistence type="predicted"/>
<sequence>MSEVRGGNGRYDRDPDVAARDAEACRLRAQNLTYQQIADQLGLTSKSSAYEAVQRALKETVAEPAEELRQLELMQLDELARAARGVLEARHYVVSHGKIVRLGQPFINDDGAAEVDDGRGEPLADDALVLAAIDRLLRIQERRAKLLGLDIPVKQLVGGDIAITYNFEGVDLASLT</sequence>
<name>A0ABP8ATT8_9ACTN</name>
<dbReference type="RefSeq" id="WP_344918217.1">
    <property type="nucleotide sequence ID" value="NZ_BAABAQ010000004.1"/>
</dbReference>